<gene>
    <name evidence="3" type="primary">LOC136091002</name>
</gene>
<dbReference type="PANTHER" id="PTHR21301:SF10">
    <property type="entry name" value="REVERSE TRANSCRIPTASE DOMAIN-CONTAINING PROTEIN"/>
    <property type="match status" value="1"/>
</dbReference>
<reference evidence="3" key="1">
    <citation type="submission" date="2025-08" db="UniProtKB">
        <authorList>
            <consortium name="RefSeq"/>
        </authorList>
    </citation>
    <scope>IDENTIFICATION</scope>
</reference>
<dbReference type="Pfam" id="PF00078">
    <property type="entry name" value="RVT_1"/>
    <property type="match status" value="1"/>
</dbReference>
<dbReference type="Proteomes" id="UP001652625">
    <property type="component" value="Chromosome 14"/>
</dbReference>
<feature type="domain" description="Reverse transcriptase" evidence="1">
    <location>
        <begin position="301"/>
        <end position="561"/>
    </location>
</feature>
<accession>A0ABM4DHU3</accession>
<evidence type="ECO:0000313" key="2">
    <source>
        <dbReference type="Proteomes" id="UP001652625"/>
    </source>
</evidence>
<keyword evidence="2" id="KW-1185">Reference proteome</keyword>
<dbReference type="PANTHER" id="PTHR21301">
    <property type="entry name" value="REVERSE TRANSCRIPTASE"/>
    <property type="match status" value="1"/>
</dbReference>
<name>A0ABM4DHU3_HYDVU</name>
<dbReference type="Pfam" id="PF26215">
    <property type="entry name" value="HTH_animal"/>
    <property type="match status" value="1"/>
</dbReference>
<sequence length="700" mass="81944">MTVISPGVSIGEKSISLRVFFETTGLFNVIMELMSCDVLDKQPQETLYVFIIFICIITLRDNERKLTPSNERRAIGPFSMRTLFPPGENFRHDRDFKRWVDNEKKRMLTALTDKMITNISDHVLKNEEKEALGKGLKFIPNSHKIGREVYEASMEKFKRKLRLKTFFKERKEQKRLVFYKKSSWTPPETENRNILEYFGKIDRDLEEMWNREIPKKRNNLKPEVWRALKNLQNNRDIVIKKTDKGGGFCIMNKTTYEEKVNELLIDRTVYRELQTDQTNKIVRGITDMSKYMLKLHKINEQTADFLLPHEPCRPPLFYGLPKIHKPNIPLRPIVSACSGPTDNLSEYLTKFIQPLVESLPAYIKDSIHFLNMLQNVRLQSSEFIFVTADVTSLYTNIPHRDGIDAALHYLRLIPIQDRPTDCPSPGIIGNLIEEILSNSTFSFGDKHYHQLTDTSMGTRVAPCYANLFMGRLDERITNRFPNHITFYRRFIDDIFFIFQGPIEVLDQICNYMNTIHPTIKFTFNHSATSINFLDILLYKNEQGNIHTTIYRKPTDTIGLLHYDSHHPTHTIPGTIYSQALRYCTIITELNNLQKELKYLTMTLVLRDYPMHIINNNIKKALYKTQHELINNRRAQENTERLTIITPYTPIGQQINSIILNNWNMIDPDLQLQDIFPHKPLSVHTNLKSIKDLLIHTKHQQ</sequence>
<dbReference type="GeneID" id="136091002"/>
<proteinExistence type="predicted"/>
<protein>
    <submittedName>
        <fullName evidence="3">Uncharacterized protein LOC136091002</fullName>
    </submittedName>
</protein>
<dbReference type="PROSITE" id="PS50878">
    <property type="entry name" value="RT_POL"/>
    <property type="match status" value="1"/>
</dbReference>
<dbReference type="InterPro" id="IPR000477">
    <property type="entry name" value="RT_dom"/>
</dbReference>
<evidence type="ECO:0000259" key="1">
    <source>
        <dbReference type="PROSITE" id="PS50878"/>
    </source>
</evidence>
<evidence type="ECO:0000313" key="3">
    <source>
        <dbReference type="RefSeq" id="XP_065674058.1"/>
    </source>
</evidence>
<organism evidence="2 3">
    <name type="scientific">Hydra vulgaris</name>
    <name type="common">Hydra</name>
    <name type="synonym">Hydra attenuata</name>
    <dbReference type="NCBI Taxonomy" id="6087"/>
    <lineage>
        <taxon>Eukaryota</taxon>
        <taxon>Metazoa</taxon>
        <taxon>Cnidaria</taxon>
        <taxon>Hydrozoa</taxon>
        <taxon>Hydroidolina</taxon>
        <taxon>Anthoathecata</taxon>
        <taxon>Aplanulata</taxon>
        <taxon>Hydridae</taxon>
        <taxon>Hydra</taxon>
    </lineage>
</organism>
<dbReference type="RefSeq" id="XP_065674058.1">
    <property type="nucleotide sequence ID" value="XM_065817986.1"/>
</dbReference>
<dbReference type="InterPro" id="IPR058912">
    <property type="entry name" value="HTH_animal"/>
</dbReference>